<accession>A2RXD5</accession>
<reference evidence="3 4" key="1">
    <citation type="submission" date="2007-01" db="EMBL/GenBank/DDBJ databases">
        <authorList>
            <person name="DeShazer D."/>
            <person name="Woods D.E."/>
            <person name="Nierman W.C."/>
        </authorList>
    </citation>
    <scope>NUCLEOTIDE SEQUENCE [LARGE SCALE GENOMIC DNA]</scope>
    <source>
        <strain evidence="3 4">NCTC 10229</strain>
    </source>
</reference>
<dbReference type="PANTHER" id="PTHR33570:SF2">
    <property type="entry name" value="CARBOXYMUCONOLACTONE DECARBOXYLASE-LIKE DOMAIN-CONTAINING PROTEIN"/>
    <property type="match status" value="1"/>
</dbReference>
<proteinExistence type="predicted"/>
<evidence type="ECO:0000259" key="2">
    <source>
        <dbReference type="Pfam" id="PF02627"/>
    </source>
</evidence>
<dbReference type="InterPro" id="IPR029032">
    <property type="entry name" value="AhpD-like"/>
</dbReference>
<dbReference type="InterPro" id="IPR003779">
    <property type="entry name" value="CMD-like"/>
</dbReference>
<dbReference type="GO" id="GO:0051920">
    <property type="term" value="F:peroxiredoxin activity"/>
    <property type="evidence" value="ECO:0007669"/>
    <property type="project" value="InterPro"/>
</dbReference>
<protein>
    <submittedName>
        <fullName evidence="3">4-carboxymuconolactone decarboxylase</fullName>
        <ecNumber evidence="3">4.1.1.44</ecNumber>
    </submittedName>
</protein>
<evidence type="ECO:0000313" key="3">
    <source>
        <dbReference type="EMBL" id="ABM98643.1"/>
    </source>
</evidence>
<dbReference type="Pfam" id="PF02627">
    <property type="entry name" value="CMD"/>
    <property type="match status" value="1"/>
</dbReference>
<dbReference type="HOGENOM" id="CLU_070025_3_0_4"/>
<gene>
    <name evidence="3" type="primary">pcaC</name>
    <name evidence="3" type="ordered locus">BMA10229_0538</name>
</gene>
<dbReference type="Gene3D" id="1.20.1290.10">
    <property type="entry name" value="AhpD-like"/>
    <property type="match status" value="1"/>
</dbReference>
<evidence type="ECO:0000256" key="1">
    <source>
        <dbReference type="SAM" id="MobiDB-lite"/>
    </source>
</evidence>
<sequence length="185" mass="20444">MTILNLPRTARGRRRRDWGKSSSAKRRREDAGRVASVPNRNPLRPLHSEQESSMSEADREQGKARRTQVMGDAFVERAMSDLDGFSRPLQDWLNEHAWGSTWRRGGIDLKTRSLCTCAMLAALGRGHELKGHIRGALNNGASLIEIREVLLHSALYAGAPAAVEAFRHAREVIDALALDAPDDGA</sequence>
<dbReference type="GO" id="GO:0047575">
    <property type="term" value="F:4-carboxymuconolactone decarboxylase activity"/>
    <property type="evidence" value="ECO:0007669"/>
    <property type="project" value="UniProtKB-EC"/>
</dbReference>
<dbReference type="SUPFAM" id="SSF69118">
    <property type="entry name" value="AhpD-like"/>
    <property type="match status" value="1"/>
</dbReference>
<dbReference type="EMBL" id="CP000545">
    <property type="protein sequence ID" value="ABM98643.1"/>
    <property type="molecule type" value="Genomic_DNA"/>
</dbReference>
<dbReference type="PANTHER" id="PTHR33570">
    <property type="entry name" value="4-CARBOXYMUCONOLACTONE DECARBOXYLASE FAMILY PROTEIN"/>
    <property type="match status" value="1"/>
</dbReference>
<evidence type="ECO:0000313" key="4">
    <source>
        <dbReference type="Proteomes" id="UP000002283"/>
    </source>
</evidence>
<feature type="domain" description="Carboxymuconolactone decarboxylase-like" evidence="2">
    <location>
        <begin position="89"/>
        <end position="171"/>
    </location>
</feature>
<name>A2RXD5_BURM9</name>
<dbReference type="Proteomes" id="UP000002283">
    <property type="component" value="Chromosome II"/>
</dbReference>
<dbReference type="AlphaFoldDB" id="A2RXD5"/>
<organism evidence="3 4">
    <name type="scientific">Burkholderia mallei (strain NCTC 10229)</name>
    <dbReference type="NCBI Taxonomy" id="412022"/>
    <lineage>
        <taxon>Bacteria</taxon>
        <taxon>Pseudomonadati</taxon>
        <taxon>Pseudomonadota</taxon>
        <taxon>Betaproteobacteria</taxon>
        <taxon>Burkholderiales</taxon>
        <taxon>Burkholderiaceae</taxon>
        <taxon>Burkholderia</taxon>
        <taxon>pseudomallei group</taxon>
    </lineage>
</organism>
<dbReference type="KEGG" id="bml:BMA10229_0538"/>
<feature type="compositionally biased region" description="Basic and acidic residues" evidence="1">
    <location>
        <begin position="46"/>
        <end position="63"/>
    </location>
</feature>
<feature type="region of interest" description="Disordered" evidence="1">
    <location>
        <begin position="1"/>
        <end position="66"/>
    </location>
</feature>
<keyword evidence="3" id="KW-0456">Lyase</keyword>
<dbReference type="EC" id="4.1.1.44" evidence="3"/>
<dbReference type="InterPro" id="IPR052512">
    <property type="entry name" value="4CMD/NDH-1_regulator"/>
</dbReference>